<name>A0A0A8ZRM6_ARUDO</name>
<reference evidence="1" key="1">
    <citation type="submission" date="2014-09" db="EMBL/GenBank/DDBJ databases">
        <authorList>
            <person name="Magalhaes I.L.F."/>
            <person name="Oliveira U."/>
            <person name="Santos F.R."/>
            <person name="Vidigal T.H.D.A."/>
            <person name="Brescovit A.D."/>
            <person name="Santos A.J."/>
        </authorList>
    </citation>
    <scope>NUCLEOTIDE SEQUENCE</scope>
    <source>
        <tissue evidence="1">Shoot tissue taken approximately 20 cm above the soil surface</tissue>
    </source>
</reference>
<proteinExistence type="predicted"/>
<organism evidence="1">
    <name type="scientific">Arundo donax</name>
    <name type="common">Giant reed</name>
    <name type="synonym">Donax arundinaceus</name>
    <dbReference type="NCBI Taxonomy" id="35708"/>
    <lineage>
        <taxon>Eukaryota</taxon>
        <taxon>Viridiplantae</taxon>
        <taxon>Streptophyta</taxon>
        <taxon>Embryophyta</taxon>
        <taxon>Tracheophyta</taxon>
        <taxon>Spermatophyta</taxon>
        <taxon>Magnoliopsida</taxon>
        <taxon>Liliopsida</taxon>
        <taxon>Poales</taxon>
        <taxon>Poaceae</taxon>
        <taxon>PACMAD clade</taxon>
        <taxon>Arundinoideae</taxon>
        <taxon>Arundineae</taxon>
        <taxon>Arundo</taxon>
    </lineage>
</organism>
<accession>A0A0A8ZRM6</accession>
<sequence>MSLSLYYWLLTGQLRLFDLSHQNKVQIFNRSCRRW</sequence>
<dbReference type="EMBL" id="GBRH01255851">
    <property type="protein sequence ID" value="JAD42044.1"/>
    <property type="molecule type" value="Transcribed_RNA"/>
</dbReference>
<evidence type="ECO:0000313" key="1">
    <source>
        <dbReference type="EMBL" id="JAD42044.1"/>
    </source>
</evidence>
<protein>
    <submittedName>
        <fullName evidence="1">Uncharacterized protein</fullName>
    </submittedName>
</protein>
<dbReference type="AlphaFoldDB" id="A0A0A8ZRM6"/>
<reference evidence="1" key="2">
    <citation type="journal article" date="2015" name="Data Brief">
        <title>Shoot transcriptome of the giant reed, Arundo donax.</title>
        <authorList>
            <person name="Barrero R.A."/>
            <person name="Guerrero F.D."/>
            <person name="Moolhuijzen P."/>
            <person name="Goolsby J.A."/>
            <person name="Tidwell J."/>
            <person name="Bellgard S.E."/>
            <person name="Bellgard M.I."/>
        </authorList>
    </citation>
    <scope>NUCLEOTIDE SEQUENCE</scope>
    <source>
        <tissue evidence="1">Shoot tissue taken approximately 20 cm above the soil surface</tissue>
    </source>
</reference>